<evidence type="ECO:0000313" key="2">
    <source>
        <dbReference type="Proteomes" id="UP000008076"/>
    </source>
</evidence>
<organism evidence="2">
    <name type="scientific">Entamoeba dispar (strain ATCC PRA-260 / SAW760)</name>
    <dbReference type="NCBI Taxonomy" id="370354"/>
    <lineage>
        <taxon>Eukaryota</taxon>
        <taxon>Amoebozoa</taxon>
        <taxon>Evosea</taxon>
        <taxon>Archamoebae</taxon>
        <taxon>Mastigamoebida</taxon>
        <taxon>Entamoebidae</taxon>
        <taxon>Entamoeba</taxon>
    </lineage>
</organism>
<dbReference type="Proteomes" id="UP000008076">
    <property type="component" value="Unassembled WGS sequence"/>
</dbReference>
<dbReference type="AlphaFoldDB" id="B0EFH5"/>
<proteinExistence type="predicted"/>
<dbReference type="KEGG" id="edi:EDI_224020"/>
<accession>B0EFH5</accession>
<dbReference type="EMBL" id="DS549046">
    <property type="protein sequence ID" value="EDR26721.1"/>
    <property type="molecule type" value="Genomic_DNA"/>
</dbReference>
<gene>
    <name evidence="1" type="ORF">EDI_224020</name>
</gene>
<keyword evidence="2" id="KW-1185">Reference proteome</keyword>
<name>B0EFH5_ENTDS</name>
<dbReference type="GeneID" id="5882033"/>
<evidence type="ECO:0000313" key="1">
    <source>
        <dbReference type="EMBL" id="EDR26721.1"/>
    </source>
</evidence>
<reference evidence="2" key="1">
    <citation type="submission" date="2007-12" db="EMBL/GenBank/DDBJ databases">
        <title>Annotation of Entamoeba dispar SAW760.</title>
        <authorList>
            <person name="Lorenzi H."/>
            <person name="Inman J."/>
            <person name="Schobel S."/>
            <person name="Amedeo P."/>
            <person name="Caler E."/>
        </authorList>
    </citation>
    <scope>NUCLEOTIDE SEQUENCE [LARGE SCALE GENOMIC DNA]</scope>
    <source>
        <strain evidence="2">ATCC PRA-260 / SAW760</strain>
    </source>
</reference>
<dbReference type="RefSeq" id="XP_001737014.1">
    <property type="nucleotide sequence ID" value="XM_001736962.1"/>
</dbReference>
<dbReference type="VEuPathDB" id="AmoebaDB:EDI_224020"/>
<sequence length="113" mass="13453">MWMKYPLMEFLSTYVIIMIDESNDIVLENMRIISKLLNKWNKMTTDIIKIQNRKPDGFSDNKNKKYISSISYEENEIVEPSSIQRESERILNCQSFFEQEDHCSLLDLSDSNF</sequence>
<protein>
    <submittedName>
        <fullName evidence="1">Uncharacterized protein</fullName>
    </submittedName>
</protein>